<feature type="compositionally biased region" description="Low complexity" evidence="1">
    <location>
        <begin position="399"/>
        <end position="414"/>
    </location>
</feature>
<proteinExistence type="predicted"/>
<dbReference type="CDD" id="cd02908">
    <property type="entry name" value="Macro_OAADPr_deacetylase"/>
    <property type="match status" value="1"/>
</dbReference>
<protein>
    <submittedName>
        <fullName evidence="4">Uncharacterized protein</fullName>
    </submittedName>
</protein>
<dbReference type="EMBL" id="GL883025">
    <property type="protein sequence ID" value="EGG16105.1"/>
    <property type="molecule type" value="Genomic_DNA"/>
</dbReference>
<feature type="domain" description="WWE" evidence="2">
    <location>
        <begin position="312"/>
        <end position="388"/>
    </location>
</feature>
<feature type="compositionally biased region" description="Low complexity" evidence="1">
    <location>
        <begin position="67"/>
        <end position="81"/>
    </location>
</feature>
<dbReference type="PANTHER" id="PTHR11106:SF27">
    <property type="entry name" value="MACRO DOMAIN-CONTAINING PROTEIN"/>
    <property type="match status" value="1"/>
</dbReference>
<dbReference type="InterPro" id="IPR018123">
    <property type="entry name" value="WWE-dom_subgr"/>
</dbReference>
<dbReference type="OMA" id="GPMDKNP"/>
<evidence type="ECO:0000313" key="5">
    <source>
        <dbReference type="Proteomes" id="UP000007797"/>
    </source>
</evidence>
<dbReference type="KEGG" id="dfa:DFA_09777"/>
<feature type="compositionally biased region" description="Low complexity" evidence="1">
    <location>
        <begin position="46"/>
        <end position="59"/>
    </location>
</feature>
<dbReference type="GeneID" id="14867803"/>
<dbReference type="Proteomes" id="UP000007797">
    <property type="component" value="Unassembled WGS sequence"/>
</dbReference>
<dbReference type="InterPro" id="IPR004170">
    <property type="entry name" value="WWE_dom"/>
</dbReference>
<dbReference type="GO" id="GO:0008270">
    <property type="term" value="F:zinc ion binding"/>
    <property type="evidence" value="ECO:0007669"/>
    <property type="project" value="InterPro"/>
</dbReference>
<sequence>MNAKQALLDSLIKDPSNSQRDSKYLDTPYSAPYQNNNNNNDDDKQQQQQNNNNTSGNNNIILKRKNTTSSQTTTTTTTTTTNPSHDEDDNDDLNNRPLKRQTPSSFNNNNNNNNKTTNNNNNTTNNSNNNNNNNNDDEFDFSFEDDLEQQRNMLLNEELEDEQLSHIWQWKSDANNWVNYDIDFCKRLERHYARSKENFKVDKERFIDLKHSLQRRYDDPQKIRNVQRVKASSSSFSSSSTSSSTNKNTINNSNRNNNGTIKNNNNNVYPTTNTNTNSNTNRNFNPSKSSPPSSSSSSSSSTSSAAVAPATSIKKQPTETYDRNIPGEWYWQGPDGWERYDSEISTRLEKAYTKEKKRSEVDEDRYVEFEGRVQRRYDDQQKIRSIKRFAKDDHDNIDTTTLSTKPQTSTMTATPTPPPPSSSSNNYNIQSSPVKTNNTVSQSTPKSSNSSFNSNNYNTISDKSNKNNNNNNNNNNNANNNNDQDVKWKWLGDNGYMDYSASESELIESAFNNKQPTVEIAVGPACTKVIIDFKSYLQRRVDNPERKRQIKRFFTQATFNTTNQPLKPTKSIAAKIVKEPVFLDLNNEDDYEEEMKHQQQQQDDLDDDIAFNDPDYRKKKRQLYACGNSYLSEENILTWYDFVEEKREKFRNQANLFYPPNANLSKKISLFGGDITTLEIDGILNAAKQSLLGGGGIDGAIHKAAGPSLYRQCKTLGGCAIGQSKITKAFRLPADYIIHTVGPIDGNGDKLRSCYQTTLDTIVKHNIRTFAFCCVATGIYGFPNKEAASIVLDTIRSWLETNHSKVDRLIFCVFTNEDYVIYGKLLQLYFPVHPIGQ</sequence>
<dbReference type="PANTHER" id="PTHR11106">
    <property type="entry name" value="GANGLIOSIDE INDUCED DIFFERENTIATION ASSOCIATED PROTEIN 2-RELATED"/>
    <property type="match status" value="1"/>
</dbReference>
<dbReference type="InterPro" id="IPR037197">
    <property type="entry name" value="WWE_dom_sf"/>
</dbReference>
<organism evidence="4 5">
    <name type="scientific">Cavenderia fasciculata</name>
    <name type="common">Slime mold</name>
    <name type="synonym">Dictyostelium fasciculatum</name>
    <dbReference type="NCBI Taxonomy" id="261658"/>
    <lineage>
        <taxon>Eukaryota</taxon>
        <taxon>Amoebozoa</taxon>
        <taxon>Evosea</taxon>
        <taxon>Eumycetozoa</taxon>
        <taxon>Dictyostelia</taxon>
        <taxon>Acytosteliales</taxon>
        <taxon>Cavenderiaceae</taxon>
        <taxon>Cavenderia</taxon>
    </lineage>
</organism>
<feature type="compositionally biased region" description="Polar residues" evidence="1">
    <location>
        <begin position="425"/>
        <end position="438"/>
    </location>
</feature>
<dbReference type="PROSITE" id="PS50918">
    <property type="entry name" value="WWE"/>
    <property type="match status" value="3"/>
</dbReference>
<dbReference type="SMART" id="SM00678">
    <property type="entry name" value="WWE"/>
    <property type="match status" value="3"/>
</dbReference>
<feature type="compositionally biased region" description="Low complexity" evidence="1">
    <location>
        <begin position="232"/>
        <end position="312"/>
    </location>
</feature>
<accession>F4Q8K5</accession>
<feature type="compositionally biased region" description="Low complexity" evidence="1">
    <location>
        <begin position="439"/>
        <end position="482"/>
    </location>
</feature>
<evidence type="ECO:0000256" key="1">
    <source>
        <dbReference type="SAM" id="MobiDB-lite"/>
    </source>
</evidence>
<feature type="domain" description="WWE" evidence="2">
    <location>
        <begin position="154"/>
        <end position="228"/>
    </location>
</feature>
<gene>
    <name evidence="4" type="ORF">DFA_09777</name>
</gene>
<feature type="compositionally biased region" description="Low complexity" evidence="1">
    <location>
        <begin position="107"/>
        <end position="134"/>
    </location>
</feature>
<dbReference type="SMART" id="SM00506">
    <property type="entry name" value="A1pp"/>
    <property type="match status" value="1"/>
</dbReference>
<evidence type="ECO:0000259" key="2">
    <source>
        <dbReference type="PROSITE" id="PS50918"/>
    </source>
</evidence>
<dbReference type="OrthoDB" id="6133115at2759"/>
<keyword evidence="5" id="KW-1185">Reference proteome</keyword>
<feature type="domain" description="Macro" evidence="3">
    <location>
        <begin position="655"/>
        <end position="830"/>
    </location>
</feature>
<dbReference type="InterPro" id="IPR002589">
    <property type="entry name" value="Macro_dom"/>
</dbReference>
<dbReference type="Pfam" id="PF01661">
    <property type="entry name" value="Macro"/>
    <property type="match status" value="1"/>
</dbReference>
<feature type="domain" description="WWE" evidence="2">
    <location>
        <begin position="474"/>
        <end position="552"/>
    </location>
</feature>
<dbReference type="PROSITE" id="PS51154">
    <property type="entry name" value="MACRO"/>
    <property type="match status" value="1"/>
</dbReference>
<dbReference type="Gene3D" id="3.30.720.50">
    <property type="match status" value="3"/>
</dbReference>
<dbReference type="Gene3D" id="3.40.220.10">
    <property type="entry name" value="Leucine Aminopeptidase, subunit E, domain 1"/>
    <property type="match status" value="1"/>
</dbReference>
<feature type="region of interest" description="Disordered" evidence="1">
    <location>
        <begin position="1"/>
        <end position="140"/>
    </location>
</feature>
<dbReference type="RefSeq" id="XP_004352430.1">
    <property type="nucleotide sequence ID" value="XM_004352378.1"/>
</dbReference>
<dbReference type="SUPFAM" id="SSF52949">
    <property type="entry name" value="Macro domain-like"/>
    <property type="match status" value="1"/>
</dbReference>
<reference evidence="5" key="1">
    <citation type="journal article" date="2011" name="Genome Res.">
        <title>Phylogeny-wide analysis of social amoeba genomes highlights ancient origins for complex intercellular communication.</title>
        <authorList>
            <person name="Heidel A.J."/>
            <person name="Lawal H.M."/>
            <person name="Felder M."/>
            <person name="Schilde C."/>
            <person name="Helps N.R."/>
            <person name="Tunggal B."/>
            <person name="Rivero F."/>
            <person name="John U."/>
            <person name="Schleicher M."/>
            <person name="Eichinger L."/>
            <person name="Platzer M."/>
            <person name="Noegel A.A."/>
            <person name="Schaap P."/>
            <person name="Gloeckner G."/>
        </authorList>
    </citation>
    <scope>NUCLEOTIDE SEQUENCE [LARGE SCALE GENOMIC DNA]</scope>
    <source>
        <strain evidence="5">SH3</strain>
    </source>
</reference>
<evidence type="ECO:0000259" key="3">
    <source>
        <dbReference type="PROSITE" id="PS51154"/>
    </source>
</evidence>
<dbReference type="Pfam" id="PF02825">
    <property type="entry name" value="WWE"/>
    <property type="match status" value="3"/>
</dbReference>
<dbReference type="InterPro" id="IPR043472">
    <property type="entry name" value="Macro_dom-like"/>
</dbReference>
<evidence type="ECO:0000313" key="4">
    <source>
        <dbReference type="EMBL" id="EGG16105.1"/>
    </source>
</evidence>
<feature type="region of interest" description="Disordered" evidence="1">
    <location>
        <begin position="218"/>
        <end position="330"/>
    </location>
</feature>
<name>F4Q8K5_CACFS</name>
<dbReference type="AlphaFoldDB" id="F4Q8K5"/>
<dbReference type="SUPFAM" id="SSF117839">
    <property type="entry name" value="WWE domain"/>
    <property type="match status" value="3"/>
</dbReference>
<feature type="region of interest" description="Disordered" evidence="1">
    <location>
        <begin position="387"/>
        <end position="487"/>
    </location>
</feature>